<proteinExistence type="predicted"/>
<keyword evidence="11" id="KW-1185">Reference proteome</keyword>
<evidence type="ECO:0000256" key="1">
    <source>
        <dbReference type="ARBA" id="ARBA00001938"/>
    </source>
</evidence>
<dbReference type="EMBL" id="WWCS01000043">
    <property type="protein sequence ID" value="MYN43333.1"/>
    <property type="molecule type" value="Genomic_DNA"/>
</dbReference>
<comment type="cofactor">
    <cofactor evidence="1">
        <name>(R)-lipoate</name>
        <dbReference type="ChEBI" id="CHEBI:83088"/>
    </cofactor>
</comment>
<comment type="caution">
    <text evidence="10">The sequence shown here is derived from an EMBL/GenBank/DDBJ whole genome shotgun (WGS) entry which is preliminary data.</text>
</comment>
<dbReference type="Gene3D" id="2.40.50.100">
    <property type="match status" value="2"/>
</dbReference>
<evidence type="ECO:0000259" key="9">
    <source>
        <dbReference type="PROSITE" id="PS50968"/>
    </source>
</evidence>
<evidence type="ECO:0000313" key="11">
    <source>
        <dbReference type="Proteomes" id="UP000466332"/>
    </source>
</evidence>
<feature type="compositionally biased region" description="Low complexity" evidence="8">
    <location>
        <begin position="199"/>
        <end position="216"/>
    </location>
</feature>
<dbReference type="InterPro" id="IPR000089">
    <property type="entry name" value="Biotin_lipoyl"/>
</dbReference>
<evidence type="ECO:0000256" key="4">
    <source>
        <dbReference type="ARBA" id="ARBA00022823"/>
    </source>
</evidence>
<accession>A0ABW9WQ54</accession>
<evidence type="ECO:0000256" key="5">
    <source>
        <dbReference type="ARBA" id="ARBA00022980"/>
    </source>
</evidence>
<dbReference type="InterPro" id="IPR001859">
    <property type="entry name" value="Ribosomal_P1/P2_euk"/>
</dbReference>
<dbReference type="SUPFAM" id="SSF51230">
    <property type="entry name" value="Single hybrid motif"/>
    <property type="match status" value="2"/>
</dbReference>
<dbReference type="InterPro" id="IPR011053">
    <property type="entry name" value="Single_hybrid_motif"/>
</dbReference>
<keyword evidence="3" id="KW-0808">Transferase</keyword>
<dbReference type="Pfam" id="PF00364">
    <property type="entry name" value="Biotin_lipoyl"/>
    <property type="match status" value="2"/>
</dbReference>
<evidence type="ECO:0000256" key="7">
    <source>
        <dbReference type="ARBA" id="ARBA00023315"/>
    </source>
</evidence>
<keyword evidence="7" id="KW-0012">Acyltransferase</keyword>
<name>A0ABW9WQ54_9BURK</name>
<evidence type="ECO:0000313" key="10">
    <source>
        <dbReference type="EMBL" id="MYN43333.1"/>
    </source>
</evidence>
<evidence type="ECO:0000256" key="3">
    <source>
        <dbReference type="ARBA" id="ARBA00022679"/>
    </source>
</evidence>
<reference evidence="10 11" key="1">
    <citation type="submission" date="2019-12" db="EMBL/GenBank/DDBJ databases">
        <title>Novel species isolated from a subtropical stream in China.</title>
        <authorList>
            <person name="Lu H."/>
        </authorList>
    </citation>
    <scope>NUCLEOTIDE SEQUENCE [LARGE SCALE GENOMIC DNA]</scope>
    <source>
        <strain evidence="10 11">FT109W</strain>
    </source>
</reference>
<dbReference type="PRINTS" id="PR00456">
    <property type="entry name" value="RIBOSOMALP2"/>
</dbReference>
<feature type="non-terminal residue" evidence="10">
    <location>
        <position position="222"/>
    </location>
</feature>
<keyword evidence="4" id="KW-0450">Lipoyl</keyword>
<gene>
    <name evidence="10" type="ORF">GTP55_28720</name>
</gene>
<keyword evidence="6" id="KW-0687">Ribonucleoprotein</keyword>
<feature type="region of interest" description="Disordered" evidence="8">
    <location>
        <begin position="199"/>
        <end position="222"/>
    </location>
</feature>
<organism evidence="10 11">
    <name type="scientific">Duganella margarita</name>
    <dbReference type="NCBI Taxonomy" id="2692170"/>
    <lineage>
        <taxon>Bacteria</taxon>
        <taxon>Pseudomonadati</taxon>
        <taxon>Pseudomonadota</taxon>
        <taxon>Betaproteobacteria</taxon>
        <taxon>Burkholderiales</taxon>
        <taxon>Oxalobacteraceae</taxon>
        <taxon>Telluria group</taxon>
        <taxon>Duganella</taxon>
    </lineage>
</organism>
<comment type="subunit">
    <text evidence="2">Forms a 24-polypeptide structural core with octahedral symmetry.</text>
</comment>
<dbReference type="PANTHER" id="PTHR43178:SF2">
    <property type="entry name" value="DIHYDROLIPOYLLYSINE-RESIDUE ACETYLTRANSFERASE COMPONENT OF PYRUVATE DEHYDROGENASE COMPLEX"/>
    <property type="match status" value="1"/>
</dbReference>
<dbReference type="PROSITE" id="PS50968">
    <property type="entry name" value="BIOTINYL_LIPOYL"/>
    <property type="match status" value="2"/>
</dbReference>
<evidence type="ECO:0000256" key="2">
    <source>
        <dbReference type="ARBA" id="ARBA00011484"/>
    </source>
</evidence>
<evidence type="ECO:0000256" key="8">
    <source>
        <dbReference type="SAM" id="MobiDB-lite"/>
    </source>
</evidence>
<dbReference type="CDD" id="cd06849">
    <property type="entry name" value="lipoyl_domain"/>
    <property type="match status" value="2"/>
</dbReference>
<protein>
    <submittedName>
        <fullName evidence="10">Dihydrolipoamide acetyltransferase</fullName>
    </submittedName>
</protein>
<feature type="domain" description="Lipoyl-binding" evidence="9">
    <location>
        <begin position="117"/>
        <end position="191"/>
    </location>
</feature>
<dbReference type="RefSeq" id="WP_308494760.1">
    <property type="nucleotide sequence ID" value="NZ_WWCS01000043.1"/>
</dbReference>
<dbReference type="PROSITE" id="PS00189">
    <property type="entry name" value="LIPOYL"/>
    <property type="match status" value="2"/>
</dbReference>
<evidence type="ECO:0000256" key="6">
    <source>
        <dbReference type="ARBA" id="ARBA00023274"/>
    </source>
</evidence>
<dbReference type="InterPro" id="IPR050743">
    <property type="entry name" value="2-oxoacid_DH_E2_comp"/>
</dbReference>
<dbReference type="Proteomes" id="UP000466332">
    <property type="component" value="Unassembled WGS sequence"/>
</dbReference>
<feature type="domain" description="Lipoyl-binding" evidence="9">
    <location>
        <begin position="3"/>
        <end position="77"/>
    </location>
</feature>
<dbReference type="PANTHER" id="PTHR43178">
    <property type="entry name" value="DIHYDROLIPOAMIDE ACETYLTRANSFERASE COMPONENT OF PYRUVATE DEHYDROGENASE COMPLEX"/>
    <property type="match status" value="1"/>
</dbReference>
<sequence>MSIVEVKVPDIGDFKEVEIIEVMVKVGDTIKVDQSLITVESDKASMEIPSSAAGVVKEIKVKVGEKVAMGSLVLLLEADGAAAAPAPAAAPAAAAPAPVAAAPAPAPAAAPAASAGPVDVKVPDIGDFKEVEVIEVMVKVGDTIKVDQSLLTVESDKASMEIPSSHAGVVKEVKVKVGDKVAMGTVVFVVEATGGPVGAAAAPASAAPSPATAAAPAPSPVA</sequence>
<dbReference type="InterPro" id="IPR003016">
    <property type="entry name" value="2-oxoA_DH_lipoyl-BS"/>
</dbReference>
<keyword evidence="5" id="KW-0689">Ribosomal protein</keyword>